<reference evidence="1" key="1">
    <citation type="submission" date="2018-12" db="EMBL/GenBank/DDBJ databases">
        <title>Novel natural products biosynthetic potential of the class Ktedonobacteria.</title>
        <authorList>
            <person name="Zheng Y."/>
            <person name="Saitou A."/>
            <person name="Wang C.M."/>
            <person name="Toyoda A."/>
            <person name="Minakuchi Y."/>
            <person name="Sekiguchi Y."/>
            <person name="Ueda K."/>
            <person name="Takano H."/>
            <person name="Sakai Y."/>
            <person name="Yokota A."/>
            <person name="Yabe S."/>
        </authorList>
    </citation>
    <scope>NUCLEOTIDE SEQUENCE</scope>
    <source>
        <strain evidence="1">COM3</strain>
    </source>
</reference>
<dbReference type="EMBL" id="AP019376">
    <property type="protein sequence ID" value="BBH87012.1"/>
    <property type="molecule type" value="Genomic_DNA"/>
</dbReference>
<protein>
    <submittedName>
        <fullName evidence="1">Uncharacterized protein</fullName>
    </submittedName>
</protein>
<dbReference type="AlphaFoldDB" id="A0A455SJB2"/>
<name>A0A455SJB2_9CHLR</name>
<evidence type="ECO:0000313" key="1">
    <source>
        <dbReference type="EMBL" id="BBH87012.1"/>
    </source>
</evidence>
<accession>A0A455SJB2</accession>
<gene>
    <name evidence="1" type="ORF">KTC_17630</name>
</gene>
<proteinExistence type="predicted"/>
<sequence length="143" mass="16463">MTEGAQETRINIFRLIIERGVRYRTLFEACQERHLTSALSCASGGAMPKERAERLLALLNELTKATSPLDEVDIPIRPHLSRAEVEDKLKELTAFRLRVGPRGYSIDDLERQKQWFEQRCIGIHFNGKKECYELTEEAEGDEL</sequence>
<organism evidence="1">
    <name type="scientific">Thermosporothrix sp. COM3</name>
    <dbReference type="NCBI Taxonomy" id="2490863"/>
    <lineage>
        <taxon>Bacteria</taxon>
        <taxon>Bacillati</taxon>
        <taxon>Chloroflexota</taxon>
        <taxon>Ktedonobacteria</taxon>
        <taxon>Ktedonobacterales</taxon>
        <taxon>Thermosporotrichaceae</taxon>
        <taxon>Thermosporothrix</taxon>
    </lineage>
</organism>